<dbReference type="GO" id="GO:0005524">
    <property type="term" value="F:ATP binding"/>
    <property type="evidence" value="ECO:0007669"/>
    <property type="project" value="UniProtKB-KW"/>
</dbReference>
<feature type="active site" evidence="1">
    <location>
        <position position="215"/>
    </location>
</feature>
<dbReference type="Pfam" id="PF13776">
    <property type="entry name" value="DUF4172"/>
    <property type="match status" value="1"/>
</dbReference>
<dbReference type="InterPro" id="IPR036597">
    <property type="entry name" value="Fido-like_dom_sf"/>
</dbReference>
<evidence type="ECO:0000259" key="3">
    <source>
        <dbReference type="PROSITE" id="PS51459"/>
    </source>
</evidence>
<dbReference type="RefSeq" id="WP_053173848.1">
    <property type="nucleotide sequence ID" value="NZ_LFYT02000044.1"/>
</dbReference>
<dbReference type="PROSITE" id="PS51459">
    <property type="entry name" value="FIDO"/>
    <property type="match status" value="1"/>
</dbReference>
<evidence type="ECO:0000313" key="4">
    <source>
        <dbReference type="EMBL" id="PVE41033.1"/>
    </source>
</evidence>
<dbReference type="OrthoDB" id="9813719at2"/>
<name>A0A2T7U8N1_9BURK</name>
<dbReference type="InterPro" id="IPR036388">
    <property type="entry name" value="WH-like_DNA-bd_sf"/>
</dbReference>
<accession>A0A2T7U8N1</accession>
<evidence type="ECO:0000313" key="5">
    <source>
        <dbReference type="Proteomes" id="UP000037507"/>
    </source>
</evidence>
<keyword evidence="5" id="KW-1185">Reference proteome</keyword>
<organism evidence="4 5">
    <name type="scientific">Limnohabitans planktonicus II-D5</name>
    <dbReference type="NCBI Taxonomy" id="1293045"/>
    <lineage>
        <taxon>Bacteria</taxon>
        <taxon>Pseudomonadati</taxon>
        <taxon>Pseudomonadota</taxon>
        <taxon>Betaproteobacteria</taxon>
        <taxon>Burkholderiales</taxon>
        <taxon>Comamonadaceae</taxon>
        <taxon>Limnohabitans</taxon>
    </lineage>
</organism>
<evidence type="ECO:0000256" key="1">
    <source>
        <dbReference type="PIRSR" id="PIRSR640198-1"/>
    </source>
</evidence>
<sequence length="387" mass="43039">MKSYQRWIWQLPEWPALAFDAQRIQAPLAAARTSQGFLLGKAEAIGLEGLQPHIRDSLTQEALTTSAIEGEKLDPESVRSSVARRLGLDTSGAPVREGRRNIEGLIDVLQDATLNTDAPLTLERLCSWHGALFPTGFSGMQRIDVGALRSVPMEIVSGAVGHSKVHYAAPPAEGLAEQMDAFLNWFNQTQPKVGPQPMDGLVRAAVSHLWFETLHPFDDGNGRLGRAILQLALGQDMGQPGRIVTLSRQIESCKDQYYRELERAQRSKSMDVTPWVEWLLVQIDLANEFANRTIDSAIQRIRFQAQMSSVSLNERQHKTMKKLLDAGPKGFEGGMTTRKHERIAQTSTPTAARDLIDLERLGLLTRYGDGRSTRYYPAIKGWAEDDA</sequence>
<dbReference type="Proteomes" id="UP000037507">
    <property type="component" value="Unassembled WGS sequence"/>
</dbReference>
<evidence type="ECO:0000256" key="2">
    <source>
        <dbReference type="PIRSR" id="PIRSR640198-2"/>
    </source>
</evidence>
<comment type="caution">
    <text evidence="4">The sequence shown here is derived from an EMBL/GenBank/DDBJ whole genome shotgun (WGS) entry which is preliminary data.</text>
</comment>
<dbReference type="InterPro" id="IPR040198">
    <property type="entry name" value="Fido_containing"/>
</dbReference>
<dbReference type="PANTHER" id="PTHR13504">
    <property type="entry name" value="FIDO DOMAIN-CONTAINING PROTEIN DDB_G0283145"/>
    <property type="match status" value="1"/>
</dbReference>
<dbReference type="EMBL" id="LFYT02000044">
    <property type="protein sequence ID" value="PVE41033.1"/>
    <property type="molecule type" value="Genomic_DNA"/>
</dbReference>
<reference evidence="4" key="1">
    <citation type="submission" date="2017-04" db="EMBL/GenBank/DDBJ databases">
        <title>Unexpected and diverse lifestyles within the genus Limnohabitans.</title>
        <authorList>
            <person name="Kasalicky V."/>
            <person name="Mehrshad M."/>
            <person name="Andrei S.-A."/>
            <person name="Salcher M."/>
            <person name="Kratochvilova H."/>
            <person name="Simek K."/>
            <person name="Ghai R."/>
        </authorList>
    </citation>
    <scope>NUCLEOTIDE SEQUENCE [LARGE SCALE GENOMIC DNA]</scope>
    <source>
        <strain evidence="4">II-D5</strain>
    </source>
</reference>
<feature type="binding site" evidence="2">
    <location>
        <begin position="257"/>
        <end position="258"/>
    </location>
    <ligand>
        <name>ATP</name>
        <dbReference type="ChEBI" id="CHEBI:30616"/>
    </ligand>
</feature>
<feature type="binding site" evidence="2">
    <location>
        <begin position="219"/>
        <end position="226"/>
    </location>
    <ligand>
        <name>ATP</name>
        <dbReference type="ChEBI" id="CHEBI:30616"/>
    </ligand>
</feature>
<dbReference type="SUPFAM" id="SSF140931">
    <property type="entry name" value="Fic-like"/>
    <property type="match status" value="1"/>
</dbReference>
<keyword evidence="2" id="KW-0067">ATP-binding</keyword>
<dbReference type="STRING" id="1293045.H663_13140"/>
<dbReference type="PANTHER" id="PTHR13504:SF33">
    <property type="entry name" value="FIC FAMILY PROTEIN"/>
    <property type="match status" value="1"/>
</dbReference>
<proteinExistence type="predicted"/>
<dbReference type="Gene3D" id="1.10.3290.10">
    <property type="entry name" value="Fido-like domain"/>
    <property type="match status" value="1"/>
</dbReference>
<dbReference type="InterPro" id="IPR003812">
    <property type="entry name" value="Fido"/>
</dbReference>
<keyword evidence="2" id="KW-0547">Nucleotide-binding</keyword>
<protein>
    <recommendedName>
        <fullName evidence="3">Fido domain-containing protein</fullName>
    </recommendedName>
</protein>
<dbReference type="AlphaFoldDB" id="A0A2T7U8N1"/>
<gene>
    <name evidence="4" type="ORF">H663_019285</name>
</gene>
<dbReference type="InterPro" id="IPR025230">
    <property type="entry name" value="DUF4172"/>
</dbReference>
<feature type="domain" description="Fido" evidence="3">
    <location>
        <begin position="120"/>
        <end position="281"/>
    </location>
</feature>
<dbReference type="Gene3D" id="1.10.10.10">
    <property type="entry name" value="Winged helix-like DNA-binding domain superfamily/Winged helix DNA-binding domain"/>
    <property type="match status" value="1"/>
</dbReference>
<dbReference type="Pfam" id="PF02661">
    <property type="entry name" value="Fic"/>
    <property type="match status" value="1"/>
</dbReference>